<dbReference type="Proteomes" id="UP000002630">
    <property type="component" value="Linkage Group LG12"/>
</dbReference>
<evidence type="ECO:0000313" key="2">
    <source>
        <dbReference type="EMBL" id="CBJ25852.1"/>
    </source>
</evidence>
<reference evidence="2 3" key="1">
    <citation type="journal article" date="2010" name="Nature">
        <title>The Ectocarpus genome and the independent evolution of multicellularity in brown algae.</title>
        <authorList>
            <person name="Cock J.M."/>
            <person name="Sterck L."/>
            <person name="Rouze P."/>
            <person name="Scornet D."/>
            <person name="Allen A.E."/>
            <person name="Amoutzias G."/>
            <person name="Anthouard V."/>
            <person name="Artiguenave F."/>
            <person name="Aury J.M."/>
            <person name="Badger J.H."/>
            <person name="Beszteri B."/>
            <person name="Billiau K."/>
            <person name="Bonnet E."/>
            <person name="Bothwell J.H."/>
            <person name="Bowler C."/>
            <person name="Boyen C."/>
            <person name="Brownlee C."/>
            <person name="Carrano C.J."/>
            <person name="Charrier B."/>
            <person name="Cho G.Y."/>
            <person name="Coelho S.M."/>
            <person name="Collen J."/>
            <person name="Corre E."/>
            <person name="Da Silva C."/>
            <person name="Delage L."/>
            <person name="Delaroque N."/>
            <person name="Dittami S.M."/>
            <person name="Doulbeau S."/>
            <person name="Elias M."/>
            <person name="Farnham G."/>
            <person name="Gachon C.M."/>
            <person name="Gschloessl B."/>
            <person name="Heesch S."/>
            <person name="Jabbari K."/>
            <person name="Jubin C."/>
            <person name="Kawai H."/>
            <person name="Kimura K."/>
            <person name="Kloareg B."/>
            <person name="Kupper F.C."/>
            <person name="Lang D."/>
            <person name="Le Bail A."/>
            <person name="Leblanc C."/>
            <person name="Lerouge P."/>
            <person name="Lohr M."/>
            <person name="Lopez P.J."/>
            <person name="Martens C."/>
            <person name="Maumus F."/>
            <person name="Michel G."/>
            <person name="Miranda-Saavedra D."/>
            <person name="Morales J."/>
            <person name="Moreau H."/>
            <person name="Motomura T."/>
            <person name="Nagasato C."/>
            <person name="Napoli C.A."/>
            <person name="Nelson D.R."/>
            <person name="Nyvall-Collen P."/>
            <person name="Peters A.F."/>
            <person name="Pommier C."/>
            <person name="Potin P."/>
            <person name="Poulain J."/>
            <person name="Quesneville H."/>
            <person name="Read B."/>
            <person name="Rensing S.A."/>
            <person name="Ritter A."/>
            <person name="Rousvoal S."/>
            <person name="Samanta M."/>
            <person name="Samson G."/>
            <person name="Schroeder D.C."/>
            <person name="Segurens B."/>
            <person name="Strittmatter M."/>
            <person name="Tonon T."/>
            <person name="Tregear J.W."/>
            <person name="Valentin K."/>
            <person name="von Dassow P."/>
            <person name="Yamagishi T."/>
            <person name="Van de Peer Y."/>
            <person name="Wincker P."/>
        </authorList>
    </citation>
    <scope>NUCLEOTIDE SEQUENCE [LARGE SCALE GENOMIC DNA]</scope>
    <source>
        <strain evidence="3">Ec32 / CCAP1310/4</strain>
    </source>
</reference>
<keyword evidence="3" id="KW-1185">Reference proteome</keyword>
<protein>
    <submittedName>
        <fullName evidence="2">Uncharacterized protein</fullName>
    </submittedName>
</protein>
<evidence type="ECO:0000313" key="3">
    <source>
        <dbReference type="Proteomes" id="UP000002630"/>
    </source>
</evidence>
<feature type="region of interest" description="Disordered" evidence="1">
    <location>
        <begin position="63"/>
        <end position="96"/>
    </location>
</feature>
<dbReference type="InParanoid" id="D7FLN6"/>
<organism evidence="2 3">
    <name type="scientific">Ectocarpus siliculosus</name>
    <name type="common">Brown alga</name>
    <name type="synonym">Conferva siliculosa</name>
    <dbReference type="NCBI Taxonomy" id="2880"/>
    <lineage>
        <taxon>Eukaryota</taxon>
        <taxon>Sar</taxon>
        <taxon>Stramenopiles</taxon>
        <taxon>Ochrophyta</taxon>
        <taxon>PX clade</taxon>
        <taxon>Phaeophyceae</taxon>
        <taxon>Ectocarpales</taxon>
        <taxon>Ectocarpaceae</taxon>
        <taxon>Ectocarpus</taxon>
    </lineage>
</organism>
<evidence type="ECO:0000256" key="1">
    <source>
        <dbReference type="SAM" id="MobiDB-lite"/>
    </source>
</evidence>
<accession>D7FLN6</accession>
<dbReference type="OrthoDB" id="10596250at2759"/>
<dbReference type="AlphaFoldDB" id="D7FLN6"/>
<dbReference type="EMBL" id="FN648143">
    <property type="protein sequence ID" value="CBJ25852.1"/>
    <property type="molecule type" value="Genomic_DNA"/>
</dbReference>
<gene>
    <name evidence="2" type="ORF">Esi_0016_0176</name>
</gene>
<dbReference type="EMBL" id="FN649737">
    <property type="protein sequence ID" value="CBJ25852.1"/>
    <property type="molecule type" value="Genomic_DNA"/>
</dbReference>
<name>D7FLN6_ECTSI</name>
<proteinExistence type="predicted"/>
<sequence>MSVAAGGGGSTAPSPWLAKFARYVQSRAWKGINTLPEDHGTEWFSDTSPAAVQRRLNEARANSVGLDALARRESDGGDNDGLSDGSGASSSDEVNE</sequence>
<feature type="compositionally biased region" description="Low complexity" evidence="1">
    <location>
        <begin position="80"/>
        <end position="96"/>
    </location>
</feature>